<dbReference type="Gene3D" id="3.30.470.10">
    <property type="match status" value="1"/>
</dbReference>
<dbReference type="InterPro" id="IPR050571">
    <property type="entry name" value="Class-IV_PLP-Dep_Aminotrnsfr"/>
</dbReference>
<dbReference type="EC" id="4.1.3.38" evidence="3"/>
<dbReference type="PANTHER" id="PTHR42743">
    <property type="entry name" value="AMINO-ACID AMINOTRANSFERASE"/>
    <property type="match status" value="1"/>
</dbReference>
<protein>
    <submittedName>
        <fullName evidence="3">Aminodeoxychorismate lyase</fullName>
        <ecNumber evidence="3">4.1.3.38</ecNumber>
    </submittedName>
</protein>
<proteinExistence type="inferred from homology"/>
<feature type="region of interest" description="Disordered" evidence="2">
    <location>
        <begin position="1"/>
        <end position="48"/>
    </location>
</feature>
<reference evidence="3 4" key="1">
    <citation type="submission" date="2017-02" db="EMBL/GenBank/DDBJ databases">
        <authorList>
            <person name="Peterson S.W."/>
        </authorList>
    </citation>
    <scope>NUCLEOTIDE SEQUENCE [LARGE SCALE GENOMIC DNA]</scope>
    <source>
        <strain evidence="3 4">CIP104813</strain>
    </source>
</reference>
<sequence>MTGADGVDNGAMTTASSPSDHAAAAPAAPEAAVPSAAPAPGTTTSSDAPVASAAPVLLLVPGIIGPSALGAGEEPIVLADGTAPQLRVTDLGVTRGEGAFETIGVFDGRIMALAPHLERLQRSATMMELPELDLDVLAQAVRRAVDEHADVPELLVRIFVSSGPEGGAPGTARLTAWIHAKAAPDYSGERAGIRVVALDRGIPSTAPQTSPWLLAGAKTMSYAINMAMIREAERRDAQDALFVSSDGYALEGPTSTLLVRRGDTFTTTPASAGVLPGTSLGSVVAGLRAGGLDCTEELLTPAEVAASDGAWLLSSGRLAAPITHLDGIALPVDMELSRRFCDLIAGRAQA</sequence>
<dbReference type="EMBL" id="FWFG01000007">
    <property type="protein sequence ID" value="SLM87885.1"/>
    <property type="molecule type" value="Genomic_DNA"/>
</dbReference>
<feature type="compositionally biased region" description="Low complexity" evidence="2">
    <location>
        <begin position="13"/>
        <end position="48"/>
    </location>
</feature>
<evidence type="ECO:0000313" key="4">
    <source>
        <dbReference type="Proteomes" id="UP000195981"/>
    </source>
</evidence>
<keyword evidence="3" id="KW-0456">Lyase</keyword>
<dbReference type="Pfam" id="PF01063">
    <property type="entry name" value="Aminotran_4"/>
    <property type="match status" value="1"/>
</dbReference>
<dbReference type="GO" id="GO:0008696">
    <property type="term" value="F:4-amino-4-deoxychorismate lyase activity"/>
    <property type="evidence" value="ECO:0007669"/>
    <property type="project" value="UniProtKB-EC"/>
</dbReference>
<gene>
    <name evidence="3" type="ORF">FM110_00495</name>
</gene>
<accession>A0A1X6WST9</accession>
<dbReference type="SUPFAM" id="SSF56752">
    <property type="entry name" value="D-aminoacid aminotransferase-like PLP-dependent enzymes"/>
    <property type="match status" value="1"/>
</dbReference>
<dbReference type="PANTHER" id="PTHR42743:SF11">
    <property type="entry name" value="AMINODEOXYCHORISMATE LYASE"/>
    <property type="match status" value="1"/>
</dbReference>
<evidence type="ECO:0000313" key="3">
    <source>
        <dbReference type="EMBL" id="SLM87885.1"/>
    </source>
</evidence>
<dbReference type="Proteomes" id="UP000195981">
    <property type="component" value="Unassembled WGS sequence"/>
</dbReference>
<dbReference type="InterPro" id="IPR001544">
    <property type="entry name" value="Aminotrans_IV"/>
</dbReference>
<dbReference type="InterPro" id="IPR036038">
    <property type="entry name" value="Aminotransferase-like"/>
</dbReference>
<evidence type="ECO:0000256" key="1">
    <source>
        <dbReference type="ARBA" id="ARBA00009320"/>
    </source>
</evidence>
<organism evidence="3 4">
    <name type="scientific">Brachybacterium nesterenkovii</name>
    <dbReference type="NCBI Taxonomy" id="47847"/>
    <lineage>
        <taxon>Bacteria</taxon>
        <taxon>Bacillati</taxon>
        <taxon>Actinomycetota</taxon>
        <taxon>Actinomycetes</taxon>
        <taxon>Micrococcales</taxon>
        <taxon>Dermabacteraceae</taxon>
        <taxon>Brachybacterium</taxon>
    </lineage>
</organism>
<keyword evidence="4" id="KW-1185">Reference proteome</keyword>
<dbReference type="GO" id="GO:0005829">
    <property type="term" value="C:cytosol"/>
    <property type="evidence" value="ECO:0007669"/>
    <property type="project" value="TreeGrafter"/>
</dbReference>
<dbReference type="InterPro" id="IPR043132">
    <property type="entry name" value="BCAT-like_C"/>
</dbReference>
<evidence type="ECO:0000256" key="2">
    <source>
        <dbReference type="SAM" id="MobiDB-lite"/>
    </source>
</evidence>
<comment type="similarity">
    <text evidence="1">Belongs to the class-IV pyridoxal-phosphate-dependent aminotransferase family.</text>
</comment>
<dbReference type="AlphaFoldDB" id="A0A1X6WST9"/>
<dbReference type="Gene3D" id="3.20.10.10">
    <property type="entry name" value="D-amino Acid Aminotransferase, subunit A, domain 2"/>
    <property type="match status" value="1"/>
</dbReference>
<dbReference type="GO" id="GO:0046394">
    <property type="term" value="P:carboxylic acid biosynthetic process"/>
    <property type="evidence" value="ECO:0007669"/>
    <property type="project" value="UniProtKB-ARBA"/>
</dbReference>
<name>A0A1X6WST9_9MICO</name>
<dbReference type="InterPro" id="IPR043131">
    <property type="entry name" value="BCAT-like_N"/>
</dbReference>